<dbReference type="Pfam" id="PF07859">
    <property type="entry name" value="Abhydrolase_3"/>
    <property type="match status" value="1"/>
</dbReference>
<organism evidence="3 4">
    <name type="scientific">Lactarius akahatsu</name>
    <dbReference type="NCBI Taxonomy" id="416441"/>
    <lineage>
        <taxon>Eukaryota</taxon>
        <taxon>Fungi</taxon>
        <taxon>Dikarya</taxon>
        <taxon>Basidiomycota</taxon>
        <taxon>Agaricomycotina</taxon>
        <taxon>Agaricomycetes</taxon>
        <taxon>Russulales</taxon>
        <taxon>Russulaceae</taxon>
        <taxon>Lactarius</taxon>
    </lineage>
</organism>
<dbReference type="PANTHER" id="PTHR23024:SF643">
    <property type="entry name" value="AB HYDROLASE SUPERFAMILY PROTEIN B1A11.02"/>
    <property type="match status" value="1"/>
</dbReference>
<evidence type="ECO:0000313" key="4">
    <source>
        <dbReference type="Proteomes" id="UP001201163"/>
    </source>
</evidence>
<keyword evidence="3" id="KW-0378">Hydrolase</keyword>
<reference evidence="3" key="1">
    <citation type="submission" date="2022-01" db="EMBL/GenBank/DDBJ databases">
        <title>Comparative genomics reveals a dynamic genome evolution in the ectomycorrhizal milk-cap (Lactarius) mushrooms.</title>
        <authorList>
            <consortium name="DOE Joint Genome Institute"/>
            <person name="Lebreton A."/>
            <person name="Tang N."/>
            <person name="Kuo A."/>
            <person name="LaButti K."/>
            <person name="Drula E."/>
            <person name="Barry K."/>
            <person name="Clum A."/>
            <person name="Lipzen A."/>
            <person name="Mousain D."/>
            <person name="Ng V."/>
            <person name="Wang R."/>
            <person name="Wang X."/>
            <person name="Dai Y."/>
            <person name="Henrissat B."/>
            <person name="Grigoriev I.V."/>
            <person name="Guerin-Laguette A."/>
            <person name="Yu F."/>
            <person name="Martin F.M."/>
        </authorList>
    </citation>
    <scope>NUCLEOTIDE SEQUENCE</scope>
    <source>
        <strain evidence="3">QP</strain>
    </source>
</reference>
<keyword evidence="4" id="KW-1185">Reference proteome</keyword>
<dbReference type="InterPro" id="IPR013094">
    <property type="entry name" value="AB_hydrolase_3"/>
</dbReference>
<sequence length="160" mass="17665">MILFFLLFETGVTCPFPGMIFGNIDQDDYFMRNLSTELQVTTLNVEYRVAPDHLFPTQLNDSHAALKWAVANVDALSVSLKKGFLLGGCSAGGTLSAGLSIRVRDDPLFSDTPVTGQYPRCPAFGARRCVFSVPKRVAFVGAKQRRSRSEQRTNALDFQP</sequence>
<dbReference type="InterPro" id="IPR029058">
    <property type="entry name" value="AB_hydrolase_fold"/>
</dbReference>
<evidence type="ECO:0000313" key="3">
    <source>
        <dbReference type="EMBL" id="KAH8987912.1"/>
    </source>
</evidence>
<dbReference type="Gene3D" id="3.40.50.1820">
    <property type="entry name" value="alpha/beta hydrolase"/>
    <property type="match status" value="1"/>
</dbReference>
<keyword evidence="1" id="KW-0732">Signal</keyword>
<dbReference type="EMBL" id="JAKELL010000045">
    <property type="protein sequence ID" value="KAH8987912.1"/>
    <property type="molecule type" value="Genomic_DNA"/>
</dbReference>
<name>A0AAD4LDN2_9AGAM</name>
<feature type="domain" description="Alpha/beta hydrolase fold-3" evidence="2">
    <location>
        <begin position="18"/>
        <end position="122"/>
    </location>
</feature>
<evidence type="ECO:0000259" key="2">
    <source>
        <dbReference type="Pfam" id="PF07859"/>
    </source>
</evidence>
<evidence type="ECO:0000256" key="1">
    <source>
        <dbReference type="SAM" id="SignalP"/>
    </source>
</evidence>
<proteinExistence type="predicted"/>
<dbReference type="SUPFAM" id="SSF53474">
    <property type="entry name" value="alpha/beta-Hydrolases"/>
    <property type="match status" value="1"/>
</dbReference>
<gene>
    <name evidence="3" type="ORF">EDB92DRAFT_1104293</name>
</gene>
<accession>A0AAD4LDN2</accession>
<feature type="signal peptide" evidence="1">
    <location>
        <begin position="1"/>
        <end position="15"/>
    </location>
</feature>
<dbReference type="GO" id="GO:0016787">
    <property type="term" value="F:hydrolase activity"/>
    <property type="evidence" value="ECO:0007669"/>
    <property type="project" value="UniProtKB-KW"/>
</dbReference>
<feature type="chain" id="PRO_5042100127" evidence="1">
    <location>
        <begin position="16"/>
        <end position="160"/>
    </location>
</feature>
<dbReference type="Proteomes" id="UP001201163">
    <property type="component" value="Unassembled WGS sequence"/>
</dbReference>
<dbReference type="PANTHER" id="PTHR23024">
    <property type="entry name" value="ARYLACETAMIDE DEACETYLASE"/>
    <property type="match status" value="1"/>
</dbReference>
<comment type="caution">
    <text evidence="3">The sequence shown here is derived from an EMBL/GenBank/DDBJ whole genome shotgun (WGS) entry which is preliminary data.</text>
</comment>
<dbReference type="AlphaFoldDB" id="A0AAD4LDN2"/>
<protein>
    <submittedName>
        <fullName evidence="3">Alpha/beta hydrolase fold-domain-containing protein</fullName>
    </submittedName>
</protein>
<dbReference type="InterPro" id="IPR050466">
    <property type="entry name" value="Carboxylest/Gibb_receptor"/>
</dbReference>